<evidence type="ECO:0000313" key="2">
    <source>
        <dbReference type="Proteomes" id="UP000503129"/>
    </source>
</evidence>
<accession>A0A856MN93</accession>
<dbReference type="Pfam" id="PF21893">
    <property type="entry name" value="DUF6918"/>
    <property type="match status" value="1"/>
</dbReference>
<organism evidence="1 2">
    <name type="scientific">Brasilonema sennae CENA114</name>
    <dbReference type="NCBI Taxonomy" id="415709"/>
    <lineage>
        <taxon>Bacteria</taxon>
        <taxon>Bacillati</taxon>
        <taxon>Cyanobacteriota</taxon>
        <taxon>Cyanophyceae</taxon>
        <taxon>Nostocales</taxon>
        <taxon>Scytonemataceae</taxon>
        <taxon>Brasilonema</taxon>
        <taxon>Bromeliae group (in: Brasilonema)</taxon>
    </lineage>
</organism>
<name>A0A856MN93_9CYAN</name>
<dbReference type="KEGG" id="bsen:DP114_26415"/>
<dbReference type="InterPro" id="IPR054211">
    <property type="entry name" value="DUF6918"/>
</dbReference>
<evidence type="ECO:0000313" key="1">
    <source>
        <dbReference type="EMBL" id="QDL10971.1"/>
    </source>
</evidence>
<proteinExistence type="predicted"/>
<dbReference type="Proteomes" id="UP000503129">
    <property type="component" value="Chromosome"/>
</dbReference>
<dbReference type="EMBL" id="CP030118">
    <property type="protein sequence ID" value="QDL10971.1"/>
    <property type="molecule type" value="Genomic_DNA"/>
</dbReference>
<sequence length="145" mass="15612">MKLSDDLLNPSKKNMVVADCTKLMDQQVASMQGVSGLAFKAGYTAIKGFAPNYCADAVAMLLPQSLTAIDPIWSEGIQSGNPVQHLTQNSSRTADAILSITDAKIEKSNNKALRGVYDKLRNSAKKHVEEAVPGLAKIIDNHTKN</sequence>
<protein>
    <submittedName>
        <fullName evidence="1">Uncharacterized protein</fullName>
    </submittedName>
</protein>
<keyword evidence="2" id="KW-1185">Reference proteome</keyword>
<gene>
    <name evidence="1" type="ORF">DP114_26415</name>
</gene>
<dbReference type="RefSeq" id="WP_169267933.1">
    <property type="nucleotide sequence ID" value="NZ_CAWOXK010000001.1"/>
</dbReference>
<reference evidence="1 2" key="1">
    <citation type="submission" date="2018-06" db="EMBL/GenBank/DDBJ databases">
        <title>Comparative genomics of Brasilonema spp. strains.</title>
        <authorList>
            <person name="Alvarenga D.O."/>
            <person name="Fiore M.F."/>
            <person name="Varani A.M."/>
        </authorList>
    </citation>
    <scope>NUCLEOTIDE SEQUENCE [LARGE SCALE GENOMIC DNA]</scope>
    <source>
        <strain evidence="1 2">CENA114</strain>
    </source>
</reference>
<dbReference type="AlphaFoldDB" id="A0A856MN93"/>